<gene>
    <name evidence="1" type="ORF">C8A03DRAFT_15508</name>
</gene>
<dbReference type="AlphaFoldDB" id="A0AAN7C9W5"/>
<dbReference type="EMBL" id="MU860114">
    <property type="protein sequence ID" value="KAK4237975.1"/>
    <property type="molecule type" value="Genomic_DNA"/>
</dbReference>
<sequence length="65" mass="7252">MPANLGRCTASKTNPEYTKWEKANPGKKLNPNLKKVPCDCSAFQAKNAAKPDKKCVCNHDNKHHM</sequence>
<keyword evidence="2" id="KW-1185">Reference proteome</keyword>
<name>A0AAN7C9W5_9PEZI</name>
<dbReference type="Proteomes" id="UP001303760">
    <property type="component" value="Unassembled WGS sequence"/>
</dbReference>
<protein>
    <submittedName>
        <fullName evidence="1">Uncharacterized protein</fullName>
    </submittedName>
</protein>
<reference evidence="1" key="2">
    <citation type="submission" date="2023-05" db="EMBL/GenBank/DDBJ databases">
        <authorList>
            <consortium name="Lawrence Berkeley National Laboratory"/>
            <person name="Steindorff A."/>
            <person name="Hensen N."/>
            <person name="Bonometti L."/>
            <person name="Westerberg I."/>
            <person name="Brannstrom I.O."/>
            <person name="Guillou S."/>
            <person name="Cros-Aarteil S."/>
            <person name="Calhoun S."/>
            <person name="Haridas S."/>
            <person name="Kuo A."/>
            <person name="Mondo S."/>
            <person name="Pangilinan J."/>
            <person name="Riley R."/>
            <person name="Labutti K."/>
            <person name="Andreopoulos B."/>
            <person name="Lipzen A."/>
            <person name="Chen C."/>
            <person name="Yanf M."/>
            <person name="Daum C."/>
            <person name="Ng V."/>
            <person name="Clum A."/>
            <person name="Ohm R."/>
            <person name="Martin F."/>
            <person name="Silar P."/>
            <person name="Natvig D."/>
            <person name="Lalanne C."/>
            <person name="Gautier V."/>
            <person name="Ament-Velasquez S.L."/>
            <person name="Kruys A."/>
            <person name="Hutchinson M.I."/>
            <person name="Powell A.J."/>
            <person name="Barry K."/>
            <person name="Miller A.N."/>
            <person name="Grigoriev I.V."/>
            <person name="Debuchy R."/>
            <person name="Gladieux P."/>
            <person name="Thoren M.H."/>
            <person name="Johannesson H."/>
        </authorList>
    </citation>
    <scope>NUCLEOTIDE SEQUENCE</scope>
    <source>
        <strain evidence="1">CBS 532.94</strain>
    </source>
</reference>
<reference evidence="1" key="1">
    <citation type="journal article" date="2023" name="Mol. Phylogenet. Evol.">
        <title>Genome-scale phylogeny and comparative genomics of the fungal order Sordariales.</title>
        <authorList>
            <person name="Hensen N."/>
            <person name="Bonometti L."/>
            <person name="Westerberg I."/>
            <person name="Brannstrom I.O."/>
            <person name="Guillou S."/>
            <person name="Cros-Aarteil S."/>
            <person name="Calhoun S."/>
            <person name="Haridas S."/>
            <person name="Kuo A."/>
            <person name="Mondo S."/>
            <person name="Pangilinan J."/>
            <person name="Riley R."/>
            <person name="LaButti K."/>
            <person name="Andreopoulos B."/>
            <person name="Lipzen A."/>
            <person name="Chen C."/>
            <person name="Yan M."/>
            <person name="Daum C."/>
            <person name="Ng V."/>
            <person name="Clum A."/>
            <person name="Steindorff A."/>
            <person name="Ohm R.A."/>
            <person name="Martin F."/>
            <person name="Silar P."/>
            <person name="Natvig D.O."/>
            <person name="Lalanne C."/>
            <person name="Gautier V."/>
            <person name="Ament-Velasquez S.L."/>
            <person name="Kruys A."/>
            <person name="Hutchinson M.I."/>
            <person name="Powell A.J."/>
            <person name="Barry K."/>
            <person name="Miller A.N."/>
            <person name="Grigoriev I.V."/>
            <person name="Debuchy R."/>
            <person name="Gladieux P."/>
            <person name="Hiltunen Thoren M."/>
            <person name="Johannesson H."/>
        </authorList>
    </citation>
    <scope>NUCLEOTIDE SEQUENCE</scope>
    <source>
        <strain evidence="1">CBS 532.94</strain>
    </source>
</reference>
<accession>A0AAN7C9W5</accession>
<comment type="caution">
    <text evidence="1">The sequence shown here is derived from an EMBL/GenBank/DDBJ whole genome shotgun (WGS) entry which is preliminary data.</text>
</comment>
<proteinExistence type="predicted"/>
<organism evidence="1 2">
    <name type="scientific">Achaetomium macrosporum</name>
    <dbReference type="NCBI Taxonomy" id="79813"/>
    <lineage>
        <taxon>Eukaryota</taxon>
        <taxon>Fungi</taxon>
        <taxon>Dikarya</taxon>
        <taxon>Ascomycota</taxon>
        <taxon>Pezizomycotina</taxon>
        <taxon>Sordariomycetes</taxon>
        <taxon>Sordariomycetidae</taxon>
        <taxon>Sordariales</taxon>
        <taxon>Chaetomiaceae</taxon>
        <taxon>Achaetomium</taxon>
    </lineage>
</organism>
<evidence type="ECO:0000313" key="2">
    <source>
        <dbReference type="Proteomes" id="UP001303760"/>
    </source>
</evidence>
<evidence type="ECO:0000313" key="1">
    <source>
        <dbReference type="EMBL" id="KAK4237975.1"/>
    </source>
</evidence>